<protein>
    <submittedName>
        <fullName evidence="3">DUF4245 family protein</fullName>
    </submittedName>
</protein>
<dbReference type="Proteomes" id="UP000274391">
    <property type="component" value="Unassembled WGS sequence"/>
</dbReference>
<evidence type="ECO:0000313" key="4">
    <source>
        <dbReference type="Proteomes" id="UP000274391"/>
    </source>
</evidence>
<feature type="transmembrane region" description="Helical" evidence="2">
    <location>
        <begin position="49"/>
        <end position="68"/>
    </location>
</feature>
<keyword evidence="2" id="KW-0812">Transmembrane</keyword>
<dbReference type="RefSeq" id="WP_124972590.1">
    <property type="nucleotide sequence ID" value="NZ_RQVS01000009.1"/>
</dbReference>
<reference evidence="3 4" key="1">
    <citation type="submission" date="2018-11" db="EMBL/GenBank/DDBJ databases">
        <title>YIM 102482-1 draft genome.</title>
        <authorList>
            <person name="Li G."/>
            <person name="Jiang Y."/>
        </authorList>
    </citation>
    <scope>NUCLEOTIDE SEQUENCE [LARGE SCALE GENOMIC DNA]</scope>
    <source>
        <strain evidence="3 4">YIM 102482-1</strain>
    </source>
</reference>
<dbReference type="InterPro" id="IPR025339">
    <property type="entry name" value="DUF4245"/>
</dbReference>
<keyword evidence="4" id="KW-1185">Reference proteome</keyword>
<gene>
    <name evidence="3" type="ORF">EG850_08750</name>
</gene>
<keyword evidence="2" id="KW-1133">Transmembrane helix</keyword>
<name>A0A3P3VVE6_9MICO</name>
<dbReference type="AlphaFoldDB" id="A0A3P3VVE6"/>
<feature type="region of interest" description="Disordered" evidence="1">
    <location>
        <begin position="1"/>
        <end position="37"/>
    </location>
</feature>
<evidence type="ECO:0000256" key="1">
    <source>
        <dbReference type="SAM" id="MobiDB-lite"/>
    </source>
</evidence>
<evidence type="ECO:0000313" key="3">
    <source>
        <dbReference type="EMBL" id="RRJ86424.1"/>
    </source>
</evidence>
<organism evidence="3 4">
    <name type="scientific">Gulosibacter macacae</name>
    <dbReference type="NCBI Taxonomy" id="2488791"/>
    <lineage>
        <taxon>Bacteria</taxon>
        <taxon>Bacillati</taxon>
        <taxon>Actinomycetota</taxon>
        <taxon>Actinomycetes</taxon>
        <taxon>Micrococcales</taxon>
        <taxon>Microbacteriaceae</taxon>
        <taxon>Gulosibacter</taxon>
    </lineage>
</organism>
<sequence length="223" mass="24247">MTPEHTSNEHLSEPGPIRADLGRPETAQEEADRKAENTRLHRARQNLRNLAAALGVTVLVVLVLVLIVPRNDNPRSYDVDYAAAASEAQPGYTEQLAAPKVPENWAANRAEIREGADGVTEWYIGYVVNDGDTPVGFVGMSQGINANETWVVDKVERRAKTGEIALGGVTWAEYDHTDLTAEEAGNTRYSLVGKIGDSTFVVYGSHSALDVQALATLIAEQHR</sequence>
<keyword evidence="2" id="KW-0472">Membrane</keyword>
<evidence type="ECO:0000256" key="2">
    <source>
        <dbReference type="SAM" id="Phobius"/>
    </source>
</evidence>
<feature type="compositionally biased region" description="Basic and acidic residues" evidence="1">
    <location>
        <begin position="1"/>
        <end position="12"/>
    </location>
</feature>
<comment type="caution">
    <text evidence="3">The sequence shown here is derived from an EMBL/GenBank/DDBJ whole genome shotgun (WGS) entry which is preliminary data.</text>
</comment>
<proteinExistence type="predicted"/>
<dbReference type="EMBL" id="RQVS01000009">
    <property type="protein sequence ID" value="RRJ86424.1"/>
    <property type="molecule type" value="Genomic_DNA"/>
</dbReference>
<accession>A0A3P3VVE6</accession>
<dbReference type="OrthoDB" id="4801970at2"/>
<dbReference type="Pfam" id="PF14030">
    <property type="entry name" value="DUF4245"/>
    <property type="match status" value="1"/>
</dbReference>